<evidence type="ECO:0000256" key="3">
    <source>
        <dbReference type="ARBA" id="ARBA00012438"/>
    </source>
</evidence>
<dbReference type="SMART" id="SM00388">
    <property type="entry name" value="HisKA"/>
    <property type="match status" value="1"/>
</dbReference>
<dbReference type="Gene3D" id="1.10.287.130">
    <property type="match status" value="1"/>
</dbReference>
<feature type="domain" description="Histidine kinase" evidence="9">
    <location>
        <begin position="224"/>
        <end position="435"/>
    </location>
</feature>
<reference evidence="11" key="1">
    <citation type="journal article" date="2019" name="Int. J. Syst. Evol. Microbiol.">
        <title>The Global Catalogue of Microorganisms (GCM) 10K type strain sequencing project: providing services to taxonomists for standard genome sequencing and annotation.</title>
        <authorList>
            <consortium name="The Broad Institute Genomics Platform"/>
            <consortium name="The Broad Institute Genome Sequencing Center for Infectious Disease"/>
            <person name="Wu L."/>
            <person name="Ma J."/>
        </authorList>
    </citation>
    <scope>NUCLEOTIDE SEQUENCE [LARGE SCALE GENOMIC DNA]</scope>
    <source>
        <strain evidence="11">DT43</strain>
    </source>
</reference>
<evidence type="ECO:0000256" key="4">
    <source>
        <dbReference type="ARBA" id="ARBA00022553"/>
    </source>
</evidence>
<dbReference type="InterPro" id="IPR036097">
    <property type="entry name" value="HisK_dim/P_sf"/>
</dbReference>
<dbReference type="CDD" id="cd00075">
    <property type="entry name" value="HATPase"/>
    <property type="match status" value="1"/>
</dbReference>
<dbReference type="InterPro" id="IPR003661">
    <property type="entry name" value="HisK_dim/P_dom"/>
</dbReference>
<evidence type="ECO:0000259" key="9">
    <source>
        <dbReference type="PROSITE" id="PS50109"/>
    </source>
</evidence>
<dbReference type="PANTHER" id="PTHR45453">
    <property type="entry name" value="PHOSPHATE REGULON SENSOR PROTEIN PHOR"/>
    <property type="match status" value="1"/>
</dbReference>
<dbReference type="InterPro" id="IPR003594">
    <property type="entry name" value="HATPase_dom"/>
</dbReference>
<keyword evidence="11" id="KW-1185">Reference proteome</keyword>
<evidence type="ECO:0000256" key="2">
    <source>
        <dbReference type="ARBA" id="ARBA00004370"/>
    </source>
</evidence>
<dbReference type="SMART" id="SM00387">
    <property type="entry name" value="HATPase_c"/>
    <property type="match status" value="1"/>
</dbReference>
<comment type="subcellular location">
    <subcellularLocation>
        <location evidence="2">Membrane</location>
    </subcellularLocation>
</comment>
<keyword evidence="5" id="KW-0808">Transferase</keyword>
<comment type="caution">
    <text evidence="10">The sequence shown here is derived from an EMBL/GenBank/DDBJ whole genome shotgun (WGS) entry which is preliminary data.</text>
</comment>
<keyword evidence="8" id="KW-1133">Transmembrane helix</keyword>
<organism evidence="10 11">
    <name type="scientific">Streptococcus caledonicus</name>
    <dbReference type="NCBI Taxonomy" id="2614158"/>
    <lineage>
        <taxon>Bacteria</taxon>
        <taxon>Bacillati</taxon>
        <taxon>Bacillota</taxon>
        <taxon>Bacilli</taxon>
        <taxon>Lactobacillales</taxon>
        <taxon>Streptococcaceae</taxon>
        <taxon>Streptococcus</taxon>
    </lineage>
</organism>
<dbReference type="Pfam" id="PF00512">
    <property type="entry name" value="HisKA"/>
    <property type="match status" value="1"/>
</dbReference>
<dbReference type="SUPFAM" id="SSF47384">
    <property type="entry name" value="Homodimeric domain of signal transducing histidine kinase"/>
    <property type="match status" value="1"/>
</dbReference>
<protein>
    <recommendedName>
        <fullName evidence="3">histidine kinase</fullName>
        <ecNumber evidence="3">2.7.13.3</ecNumber>
    </recommendedName>
</protein>
<dbReference type="EC" id="2.7.13.3" evidence="3"/>
<dbReference type="CDD" id="cd00082">
    <property type="entry name" value="HisKA"/>
    <property type="match status" value="1"/>
</dbReference>
<evidence type="ECO:0000313" key="10">
    <source>
        <dbReference type="EMBL" id="MFC5631360.1"/>
    </source>
</evidence>
<dbReference type="Pfam" id="PF02518">
    <property type="entry name" value="HATPase_c"/>
    <property type="match status" value="1"/>
</dbReference>
<dbReference type="SUPFAM" id="SSF55874">
    <property type="entry name" value="ATPase domain of HSP90 chaperone/DNA topoisomerase II/histidine kinase"/>
    <property type="match status" value="1"/>
</dbReference>
<keyword evidence="8" id="KW-0472">Membrane</keyword>
<evidence type="ECO:0000256" key="6">
    <source>
        <dbReference type="ARBA" id="ARBA00022777"/>
    </source>
</evidence>
<dbReference type="PRINTS" id="PR00344">
    <property type="entry name" value="BCTRLSENSOR"/>
</dbReference>
<proteinExistence type="predicted"/>
<dbReference type="InterPro" id="IPR036890">
    <property type="entry name" value="HATPase_C_sf"/>
</dbReference>
<keyword evidence="7" id="KW-0902">Two-component regulatory system</keyword>
<evidence type="ECO:0000256" key="5">
    <source>
        <dbReference type="ARBA" id="ARBA00022679"/>
    </source>
</evidence>
<sequence>MVRALALWRTDKENPKTFFRFLSVFTGIFVIMTAIILQIIRMGIYSSVDTSLENAVASVDTYVNMAMTRKLYFENIDTGVVIESFPNNEKPKVKLMNVDALFYDEDGNLFNTADAFSSFSNVILNRRHLRKIVEGETISPYGQVESYHSVTVAVANSQYPQVKYATFLVSIKQIKESTQRSVTIIITVMILFWFVSVGMSVYLSYWSRKPIMESYEKQKSFVENASHELRTPLAVLQNRLETLFRKPESTVLENSENIASSLEEVRNMRILTTNLLNLARRDDGLLLEISDISSSFFDDIFENYQIIAEDASKQFNWNNLVNRPIKSDKTLIKQLMTILFDNAVKYTDSDGKIQFEVKTTDKHFFITVIDNGYGIKDEDKKKVFDRFYRVDKARTRQKGGFGLGLSLAKQITDSLGGQITIKDNSPKGTIFEVKL</sequence>
<comment type="catalytic activity">
    <reaction evidence="1">
        <text>ATP + protein L-histidine = ADP + protein N-phospho-L-histidine.</text>
        <dbReference type="EC" id="2.7.13.3"/>
    </reaction>
</comment>
<evidence type="ECO:0000256" key="7">
    <source>
        <dbReference type="ARBA" id="ARBA00023012"/>
    </source>
</evidence>
<dbReference type="Proteomes" id="UP001596110">
    <property type="component" value="Unassembled WGS sequence"/>
</dbReference>
<dbReference type="InterPro" id="IPR004358">
    <property type="entry name" value="Sig_transdc_His_kin-like_C"/>
</dbReference>
<feature type="transmembrane region" description="Helical" evidence="8">
    <location>
        <begin position="18"/>
        <end position="37"/>
    </location>
</feature>
<dbReference type="GO" id="GO:0016301">
    <property type="term" value="F:kinase activity"/>
    <property type="evidence" value="ECO:0007669"/>
    <property type="project" value="UniProtKB-KW"/>
</dbReference>
<dbReference type="InterPro" id="IPR050351">
    <property type="entry name" value="BphY/WalK/GraS-like"/>
</dbReference>
<evidence type="ECO:0000256" key="1">
    <source>
        <dbReference type="ARBA" id="ARBA00000085"/>
    </source>
</evidence>
<dbReference type="RefSeq" id="WP_156805156.1">
    <property type="nucleotide sequence ID" value="NZ_JBHSOJ010000016.1"/>
</dbReference>
<dbReference type="Gene3D" id="3.30.565.10">
    <property type="entry name" value="Histidine kinase-like ATPase, C-terminal domain"/>
    <property type="match status" value="1"/>
</dbReference>
<dbReference type="EMBL" id="JBHSOJ010000016">
    <property type="protein sequence ID" value="MFC5631360.1"/>
    <property type="molecule type" value="Genomic_DNA"/>
</dbReference>
<dbReference type="InterPro" id="IPR005467">
    <property type="entry name" value="His_kinase_dom"/>
</dbReference>
<evidence type="ECO:0000313" key="11">
    <source>
        <dbReference type="Proteomes" id="UP001596110"/>
    </source>
</evidence>
<dbReference type="PANTHER" id="PTHR45453:SF1">
    <property type="entry name" value="PHOSPHATE REGULON SENSOR PROTEIN PHOR"/>
    <property type="match status" value="1"/>
</dbReference>
<keyword evidence="8" id="KW-0812">Transmembrane</keyword>
<accession>A0ABW0UGJ6</accession>
<keyword evidence="4" id="KW-0597">Phosphoprotein</keyword>
<evidence type="ECO:0000256" key="8">
    <source>
        <dbReference type="SAM" id="Phobius"/>
    </source>
</evidence>
<gene>
    <name evidence="10" type="ORF">ACFPQ3_07175</name>
</gene>
<feature type="transmembrane region" description="Helical" evidence="8">
    <location>
        <begin position="182"/>
        <end position="206"/>
    </location>
</feature>
<name>A0ABW0UGJ6_9STRE</name>
<keyword evidence="6 10" id="KW-0418">Kinase</keyword>
<dbReference type="PROSITE" id="PS50109">
    <property type="entry name" value="HIS_KIN"/>
    <property type="match status" value="1"/>
</dbReference>